<sequence>MNSNPFLAAAPTTSAPSFYADRQAAAQAVRMALPLIEAAMQDKDRVGESGFLYIVIMDPASSPARDQFETAILYEYAVGDPATWDADYGAFARGKAYLSWRTGLDSHLVQTVYPHWLQKGDSTLWGTACLDGYVVAASGAHPWYDEAFAATVAACLRAIVKGRAHTEARGLTL</sequence>
<accession>A0A3P4B104</accession>
<evidence type="ECO:0000313" key="2">
    <source>
        <dbReference type="Proteomes" id="UP000277294"/>
    </source>
</evidence>
<proteinExistence type="predicted"/>
<gene>
    <name evidence="1" type="ORF">PIGHUM_02046</name>
</gene>
<dbReference type="AlphaFoldDB" id="A0A3P4B104"/>
<dbReference type="RefSeq" id="WP_124079503.1">
    <property type="nucleotide sequence ID" value="NZ_UWPJ01000017.1"/>
</dbReference>
<protein>
    <submittedName>
        <fullName evidence="1">Uncharacterized protein</fullName>
    </submittedName>
</protein>
<dbReference type="OrthoDB" id="8665408at2"/>
<dbReference type="EMBL" id="UWPJ01000017">
    <property type="protein sequence ID" value="VCU69979.1"/>
    <property type="molecule type" value="Genomic_DNA"/>
</dbReference>
<keyword evidence="2" id="KW-1185">Reference proteome</keyword>
<dbReference type="Proteomes" id="UP000277294">
    <property type="component" value="Unassembled WGS sequence"/>
</dbReference>
<name>A0A3P4B104_9BURK</name>
<reference evidence="1 2" key="1">
    <citation type="submission" date="2018-10" db="EMBL/GenBank/DDBJ databases">
        <authorList>
            <person name="Criscuolo A."/>
        </authorList>
    </citation>
    <scope>NUCLEOTIDE SEQUENCE [LARGE SCALE GENOMIC DNA]</scope>
    <source>
        <strain evidence="1">DnA1</strain>
    </source>
</reference>
<organism evidence="1 2">
    <name type="scientific">Pigmentiphaga humi</name>
    <dbReference type="NCBI Taxonomy" id="2478468"/>
    <lineage>
        <taxon>Bacteria</taxon>
        <taxon>Pseudomonadati</taxon>
        <taxon>Pseudomonadota</taxon>
        <taxon>Betaproteobacteria</taxon>
        <taxon>Burkholderiales</taxon>
        <taxon>Alcaligenaceae</taxon>
        <taxon>Pigmentiphaga</taxon>
    </lineage>
</organism>
<evidence type="ECO:0000313" key="1">
    <source>
        <dbReference type="EMBL" id="VCU69979.1"/>
    </source>
</evidence>